<dbReference type="GO" id="GO:0016747">
    <property type="term" value="F:acyltransferase activity, transferring groups other than amino-acyl groups"/>
    <property type="evidence" value="ECO:0007669"/>
    <property type="project" value="InterPro"/>
</dbReference>
<feature type="domain" description="N-acetyltransferase" evidence="2">
    <location>
        <begin position="79"/>
        <end position="219"/>
    </location>
</feature>
<dbReference type="CDD" id="cd04301">
    <property type="entry name" value="NAT_SF"/>
    <property type="match status" value="1"/>
</dbReference>
<dbReference type="Gene3D" id="3.40.630.30">
    <property type="match status" value="1"/>
</dbReference>
<proteinExistence type="predicted"/>
<evidence type="ECO:0000313" key="3">
    <source>
        <dbReference type="EMBL" id="CAD9689980.1"/>
    </source>
</evidence>
<accession>A0A7S2WJD5</accession>
<dbReference type="SUPFAM" id="SSF55729">
    <property type="entry name" value="Acyl-CoA N-acyltransferases (Nat)"/>
    <property type="match status" value="1"/>
</dbReference>
<keyword evidence="1" id="KW-1133">Transmembrane helix</keyword>
<reference evidence="3" key="1">
    <citation type="submission" date="2021-01" db="EMBL/GenBank/DDBJ databases">
        <authorList>
            <person name="Corre E."/>
            <person name="Pelletier E."/>
            <person name="Niang G."/>
            <person name="Scheremetjew M."/>
            <person name="Finn R."/>
            <person name="Kale V."/>
            <person name="Holt S."/>
            <person name="Cochrane G."/>
            <person name="Meng A."/>
            <person name="Brown T."/>
            <person name="Cohen L."/>
        </authorList>
    </citation>
    <scope>NUCLEOTIDE SEQUENCE</scope>
    <source>
        <strain evidence="3">NY070348D</strain>
    </source>
</reference>
<dbReference type="InterPro" id="IPR016181">
    <property type="entry name" value="Acyl_CoA_acyltransferase"/>
</dbReference>
<dbReference type="PROSITE" id="PS51186">
    <property type="entry name" value="GNAT"/>
    <property type="match status" value="1"/>
</dbReference>
<protein>
    <recommendedName>
        <fullName evidence="2">N-acetyltransferase domain-containing protein</fullName>
    </recommendedName>
</protein>
<feature type="transmembrane region" description="Helical" evidence="1">
    <location>
        <begin position="6"/>
        <end position="26"/>
    </location>
</feature>
<dbReference type="EMBL" id="HBHK01016648">
    <property type="protein sequence ID" value="CAD9689980.1"/>
    <property type="molecule type" value="Transcribed_RNA"/>
</dbReference>
<evidence type="ECO:0000256" key="1">
    <source>
        <dbReference type="SAM" id="Phobius"/>
    </source>
</evidence>
<organism evidence="3">
    <name type="scientific">Mucochytrium quahogii</name>
    <dbReference type="NCBI Taxonomy" id="96639"/>
    <lineage>
        <taxon>Eukaryota</taxon>
        <taxon>Sar</taxon>
        <taxon>Stramenopiles</taxon>
        <taxon>Bigyra</taxon>
        <taxon>Labyrinthulomycetes</taxon>
        <taxon>Thraustochytrida</taxon>
        <taxon>Thraustochytriidae</taxon>
        <taxon>Mucochytrium</taxon>
    </lineage>
</organism>
<gene>
    <name evidence="3" type="ORF">QSP1433_LOCUS10442</name>
</gene>
<name>A0A7S2WJD5_9STRA</name>
<dbReference type="Pfam" id="PF13508">
    <property type="entry name" value="Acetyltransf_7"/>
    <property type="match status" value="1"/>
</dbReference>
<dbReference type="InterPro" id="IPR000182">
    <property type="entry name" value="GNAT_dom"/>
</dbReference>
<dbReference type="AlphaFoldDB" id="A0A7S2WJD5"/>
<sequence length="234" mass="26649">MLSKDTIGAGAFGLVVSAQIGYLLYLGRKHGKASRKARFEKELLREDGRLRDGEIVGFGATRVLRRDDDWECRVASEVANLAFVGEADFKRAGHLFRLDVEGRDLQRMSGMYSMSTILVFQVYETKEIAGVVRVDFDLDKRIGQFGMLSTREQDQGRGIGSALVRACEEYLVRLLGPDCVIRMPVLEIRPHLLKFYEKRGYKQYGAKPFPEFLMKPEFYGTQLLLYEKRPSSTC</sequence>
<evidence type="ECO:0000259" key="2">
    <source>
        <dbReference type="PROSITE" id="PS51186"/>
    </source>
</evidence>
<keyword evidence="1" id="KW-0472">Membrane</keyword>
<keyword evidence="1" id="KW-0812">Transmembrane</keyword>